<feature type="compositionally biased region" description="Acidic residues" evidence="11">
    <location>
        <begin position="11"/>
        <end position="26"/>
    </location>
</feature>
<feature type="domain" description="S1 motif" evidence="12">
    <location>
        <begin position="1101"/>
        <end position="1170"/>
    </location>
</feature>
<keyword evidence="7 10" id="KW-0804">Transcription</keyword>
<dbReference type="SUPFAM" id="SSF158832">
    <property type="entry name" value="Tex N-terminal region-like"/>
    <property type="match status" value="1"/>
</dbReference>
<dbReference type="GO" id="GO:0034728">
    <property type="term" value="P:nucleosome organization"/>
    <property type="evidence" value="ECO:0007669"/>
    <property type="project" value="TreeGrafter"/>
</dbReference>
<dbReference type="InterPro" id="IPR028083">
    <property type="entry name" value="Spt6_acidic_N_dom"/>
</dbReference>
<protein>
    <recommendedName>
        <fullName evidence="4 10">Transcription elongation factor Spt6</fullName>
    </recommendedName>
</protein>
<dbReference type="InterPro" id="IPR035018">
    <property type="entry name" value="Spt6_SH2_C"/>
</dbReference>
<comment type="caution">
    <text evidence="13">The sequence shown here is derived from an EMBL/GenBank/DDBJ whole genome shotgun (WGS) entry which is preliminary data.</text>
</comment>
<feature type="region of interest" description="Disordered" evidence="11">
    <location>
        <begin position="1"/>
        <end position="197"/>
    </location>
</feature>
<evidence type="ECO:0000259" key="12">
    <source>
        <dbReference type="PROSITE" id="PS50126"/>
    </source>
</evidence>
<comment type="subcellular location">
    <subcellularLocation>
        <location evidence="2">Chromosome</location>
    </subcellularLocation>
    <subcellularLocation>
        <location evidence="1 10">Nucleus</location>
    </subcellularLocation>
</comment>
<dbReference type="InterPro" id="IPR028088">
    <property type="entry name" value="Spt6_HTH_DNA-bd_dom"/>
</dbReference>
<dbReference type="InterPro" id="IPR049540">
    <property type="entry name" value="Spt6-like_S1"/>
</dbReference>
<comment type="function">
    <text evidence="10">Plays a role in maintenance of chromatin structure during RNA polymerase II transcription elongation thereby repressing transcription initiation from cryptic promoters. Mediates the reassembly of nucleosomes onto the promoters of at least a selected set of genes during repression; the nucleosome reassembly is essential for transcriptional repression.</text>
</comment>
<dbReference type="Pfam" id="PF14639">
    <property type="entry name" value="YqgF"/>
    <property type="match status" value="1"/>
</dbReference>
<dbReference type="PIRSF" id="PIRSF036947">
    <property type="entry name" value="Spt6"/>
    <property type="match status" value="1"/>
</dbReference>
<dbReference type="Pfam" id="PF21710">
    <property type="entry name" value="Spt6_S1"/>
    <property type="match status" value="1"/>
</dbReference>
<evidence type="ECO:0000256" key="4">
    <source>
        <dbReference type="ARBA" id="ARBA00020248"/>
    </source>
</evidence>
<proteinExistence type="inferred from homology"/>
<dbReference type="SMART" id="SM00252">
    <property type="entry name" value="SH2"/>
    <property type="match status" value="1"/>
</dbReference>
<dbReference type="GO" id="GO:0003677">
    <property type="term" value="F:DNA binding"/>
    <property type="evidence" value="ECO:0007669"/>
    <property type="project" value="InterPro"/>
</dbReference>
<dbReference type="InterPro" id="IPR023319">
    <property type="entry name" value="Tex-like_HTH_dom_sf"/>
</dbReference>
<dbReference type="PROSITE" id="PS50126">
    <property type="entry name" value="S1"/>
    <property type="match status" value="1"/>
</dbReference>
<feature type="compositionally biased region" description="Acidic residues" evidence="11">
    <location>
        <begin position="169"/>
        <end position="182"/>
    </location>
</feature>
<dbReference type="FunFam" id="3.30.420.140:FF:000007">
    <property type="entry name" value="Transcription elongation factor SPT6"/>
    <property type="match status" value="1"/>
</dbReference>
<dbReference type="InterPro" id="IPR017072">
    <property type="entry name" value="TF_Spt6"/>
</dbReference>
<dbReference type="SUPFAM" id="SSF50249">
    <property type="entry name" value="Nucleic acid-binding proteins"/>
    <property type="match status" value="1"/>
</dbReference>
<dbReference type="InterPro" id="IPR055179">
    <property type="entry name" value="Tex-like_central_region"/>
</dbReference>
<dbReference type="FunCoup" id="A0A218Z3Q9">
    <property type="interactions" value="1151"/>
</dbReference>
<dbReference type="PANTHER" id="PTHR10145">
    <property type="entry name" value="TRANSCRIPTION ELONGATION FACTOR SPT6"/>
    <property type="match status" value="1"/>
</dbReference>
<dbReference type="FunFam" id="1.10.150.850:FF:000001">
    <property type="entry name" value="Transcription elongation factor spt6"/>
    <property type="match status" value="1"/>
</dbReference>
<dbReference type="GO" id="GO:0008023">
    <property type="term" value="C:transcription elongation factor complex"/>
    <property type="evidence" value="ECO:0007669"/>
    <property type="project" value="TreeGrafter"/>
</dbReference>
<dbReference type="SUPFAM" id="SSF55550">
    <property type="entry name" value="SH2 domain"/>
    <property type="match status" value="1"/>
</dbReference>
<dbReference type="EMBL" id="MZNU01000217">
    <property type="protein sequence ID" value="OWP02731.1"/>
    <property type="molecule type" value="Genomic_DNA"/>
</dbReference>
<dbReference type="InterPro" id="IPR000980">
    <property type="entry name" value="SH2"/>
</dbReference>
<evidence type="ECO:0000256" key="3">
    <source>
        <dbReference type="ARBA" id="ARBA00009253"/>
    </source>
</evidence>
<dbReference type="InterPro" id="IPR028231">
    <property type="entry name" value="Spt6_YqgF"/>
</dbReference>
<dbReference type="InterPro" id="IPR035019">
    <property type="entry name" value="Spt6_SH2_N"/>
</dbReference>
<dbReference type="Gene3D" id="2.40.50.140">
    <property type="entry name" value="Nucleic acid-binding proteins"/>
    <property type="match status" value="1"/>
</dbReference>
<keyword evidence="8 10" id="KW-0539">Nucleus</keyword>
<evidence type="ECO:0000256" key="5">
    <source>
        <dbReference type="ARBA" id="ARBA00022454"/>
    </source>
</evidence>
<dbReference type="SUPFAM" id="SSF53098">
    <property type="entry name" value="Ribonuclease H-like"/>
    <property type="match status" value="1"/>
</dbReference>
<dbReference type="Gene3D" id="1.10.10.2740">
    <property type="entry name" value="Spt6, Death-like domain"/>
    <property type="match status" value="1"/>
</dbReference>
<feature type="compositionally biased region" description="Acidic residues" evidence="11">
    <location>
        <begin position="62"/>
        <end position="72"/>
    </location>
</feature>
<dbReference type="InterPro" id="IPR010994">
    <property type="entry name" value="RuvA_2-like"/>
</dbReference>
<evidence type="ECO:0000256" key="6">
    <source>
        <dbReference type="ARBA" id="ARBA00022999"/>
    </source>
</evidence>
<accession>A0A218Z3Q9</accession>
<dbReference type="GO" id="GO:0140673">
    <property type="term" value="P:transcription elongation-coupled chromatin remodeling"/>
    <property type="evidence" value="ECO:0007669"/>
    <property type="project" value="InterPro"/>
</dbReference>
<dbReference type="Pfam" id="PF14633">
    <property type="entry name" value="SH2_2"/>
    <property type="match status" value="1"/>
</dbReference>
<dbReference type="Pfam" id="PF22706">
    <property type="entry name" value="Tex_central_region"/>
    <property type="match status" value="1"/>
</dbReference>
<dbReference type="Pfam" id="PF14635">
    <property type="entry name" value="HHH_7"/>
    <property type="match status" value="1"/>
</dbReference>
<comment type="similarity">
    <text evidence="3 10">Belongs to the SPT6 family.</text>
</comment>
<feature type="compositionally biased region" description="Basic residues" evidence="11">
    <location>
        <begin position="75"/>
        <end position="84"/>
    </location>
</feature>
<evidence type="ECO:0000256" key="9">
    <source>
        <dbReference type="ARBA" id="ARBA00093389"/>
    </source>
</evidence>
<feature type="compositionally biased region" description="Acidic residues" evidence="11">
    <location>
        <begin position="38"/>
        <end position="52"/>
    </location>
</feature>
<dbReference type="FunFam" id="3.30.505.10:FF:000065">
    <property type="entry name" value="Transcription elongation factor SPT6"/>
    <property type="match status" value="1"/>
</dbReference>
<dbReference type="PANTHER" id="PTHR10145:SF6">
    <property type="entry name" value="TRANSCRIPTION ELONGATION FACTOR SPT6"/>
    <property type="match status" value="1"/>
</dbReference>
<dbReference type="FunFam" id="1.10.10.2740:FF:000002">
    <property type="entry name" value="Transcription elongation factor Spt6"/>
    <property type="match status" value="1"/>
</dbReference>
<evidence type="ECO:0000256" key="10">
    <source>
        <dbReference type="PIRNR" id="PIRNR036947"/>
    </source>
</evidence>
<evidence type="ECO:0000313" key="14">
    <source>
        <dbReference type="Proteomes" id="UP000242519"/>
    </source>
</evidence>
<comment type="function">
    <text evidence="9">Histone H3-H4 chaperone that plays a role in maintenance of chromatin structure during RNA polymerase II transcription elongation thereby repressing transcription initiation from cryptic promoters. Mediates the reassembly of nucleosomes onto the promoters of at least a selected set of genes during repression; the nucleosome reassembly is essential for transcriptional repression. Essential for viability.</text>
</comment>
<evidence type="ECO:0000313" key="13">
    <source>
        <dbReference type="EMBL" id="OWP02731.1"/>
    </source>
</evidence>
<evidence type="ECO:0000256" key="11">
    <source>
        <dbReference type="SAM" id="MobiDB-lite"/>
    </source>
</evidence>
<organism evidence="13 14">
    <name type="scientific">Diplocarpon coronariae</name>
    <dbReference type="NCBI Taxonomy" id="2795749"/>
    <lineage>
        <taxon>Eukaryota</taxon>
        <taxon>Fungi</taxon>
        <taxon>Dikarya</taxon>
        <taxon>Ascomycota</taxon>
        <taxon>Pezizomycotina</taxon>
        <taxon>Leotiomycetes</taxon>
        <taxon>Helotiales</taxon>
        <taxon>Drepanopezizaceae</taxon>
        <taxon>Diplocarpon</taxon>
    </lineage>
</organism>
<feature type="compositionally biased region" description="Basic and acidic residues" evidence="11">
    <location>
        <begin position="183"/>
        <end position="197"/>
    </location>
</feature>
<dbReference type="GO" id="GO:0042393">
    <property type="term" value="F:histone binding"/>
    <property type="evidence" value="ECO:0007669"/>
    <property type="project" value="TreeGrafter"/>
</dbReference>
<dbReference type="Gene3D" id="3.30.420.140">
    <property type="entry name" value="YqgF/RNase H-like domain"/>
    <property type="match status" value="1"/>
</dbReference>
<dbReference type="InterPro" id="IPR035420">
    <property type="entry name" value="Spt6_SH2"/>
</dbReference>
<feature type="compositionally biased region" description="Basic and acidic residues" evidence="11">
    <location>
        <begin position="126"/>
        <end position="138"/>
    </location>
</feature>
<dbReference type="Pfam" id="PF14641">
    <property type="entry name" value="HTH_44"/>
    <property type="match status" value="1"/>
</dbReference>
<evidence type="ECO:0000256" key="2">
    <source>
        <dbReference type="ARBA" id="ARBA00004286"/>
    </source>
</evidence>
<dbReference type="InterPro" id="IPR003029">
    <property type="entry name" value="S1_domain"/>
</dbReference>
<dbReference type="InterPro" id="IPR023323">
    <property type="entry name" value="Tex-like_dom_sf"/>
</dbReference>
<dbReference type="InParanoid" id="A0A218Z3Q9"/>
<dbReference type="OrthoDB" id="995477at2759"/>
<evidence type="ECO:0000256" key="7">
    <source>
        <dbReference type="ARBA" id="ARBA00023163"/>
    </source>
</evidence>
<evidence type="ECO:0000256" key="1">
    <source>
        <dbReference type="ARBA" id="ARBA00004123"/>
    </source>
</evidence>
<dbReference type="GO" id="GO:0031491">
    <property type="term" value="F:nucleosome binding"/>
    <property type="evidence" value="ECO:0007669"/>
    <property type="project" value="TreeGrafter"/>
</dbReference>
<dbReference type="InterPro" id="IPR012340">
    <property type="entry name" value="NA-bd_OB-fold"/>
</dbReference>
<dbReference type="STRING" id="503106.A0A218Z3Q9"/>
<evidence type="ECO:0000256" key="8">
    <source>
        <dbReference type="ARBA" id="ARBA00023242"/>
    </source>
</evidence>
<dbReference type="Gene3D" id="3.30.505.10">
    <property type="entry name" value="SH2 domain"/>
    <property type="match status" value="2"/>
</dbReference>
<dbReference type="InterPro" id="IPR012337">
    <property type="entry name" value="RNaseH-like_sf"/>
</dbReference>
<dbReference type="FunFam" id="1.10.10.650:FF:000004">
    <property type="entry name" value="Transcription elongation factor Spt6"/>
    <property type="match status" value="1"/>
</dbReference>
<dbReference type="InterPro" id="IPR036860">
    <property type="entry name" value="SH2_dom_sf"/>
</dbReference>
<feature type="compositionally biased region" description="Basic and acidic residues" evidence="11">
    <location>
        <begin position="27"/>
        <end position="37"/>
    </location>
</feature>
<dbReference type="Proteomes" id="UP000242519">
    <property type="component" value="Unassembled WGS sequence"/>
</dbReference>
<dbReference type="SUPFAM" id="SSF47781">
    <property type="entry name" value="RuvA domain 2-like"/>
    <property type="match status" value="2"/>
</dbReference>
<dbReference type="FunFam" id="3.30.505.10:FF:000056">
    <property type="entry name" value="Transcription elongation factor Spt6"/>
    <property type="match status" value="1"/>
</dbReference>
<dbReference type="CDD" id="cd09918">
    <property type="entry name" value="SH2_Nterm_SPT6_like"/>
    <property type="match status" value="1"/>
</dbReference>
<dbReference type="Gene3D" id="1.10.3500.10">
    <property type="entry name" value="Tex N-terminal region-like"/>
    <property type="match status" value="1"/>
</dbReference>
<dbReference type="Gene3D" id="1.10.150.850">
    <property type="entry name" value="Spt6, helix-hairpin-helix domain"/>
    <property type="match status" value="1"/>
</dbReference>
<dbReference type="InterPro" id="IPR032706">
    <property type="entry name" value="Spt6_HHH"/>
</dbReference>
<feature type="compositionally biased region" description="Basic and acidic residues" evidence="11">
    <location>
        <begin position="149"/>
        <end position="168"/>
    </location>
</feature>
<keyword evidence="14" id="KW-1185">Reference proteome</keyword>
<keyword evidence="5" id="KW-0158">Chromosome</keyword>
<dbReference type="GO" id="GO:0005694">
    <property type="term" value="C:chromosome"/>
    <property type="evidence" value="ECO:0007669"/>
    <property type="project" value="UniProtKB-SubCell"/>
</dbReference>
<reference evidence="13 14" key="1">
    <citation type="submission" date="2017-04" db="EMBL/GenBank/DDBJ databases">
        <title>Draft genome sequence of Marssonina coronaria NL1: causal agent of apple blotch.</title>
        <authorList>
            <person name="Cheng Q."/>
        </authorList>
    </citation>
    <scope>NUCLEOTIDE SEQUENCE [LARGE SCALE GENOMIC DNA]</scope>
    <source>
        <strain evidence="13 14">NL1</strain>
    </source>
</reference>
<dbReference type="InterPro" id="IPR037027">
    <property type="entry name" value="YqgF/RNaseH-like_dom_sf"/>
</dbReference>
<gene>
    <name evidence="13" type="ORF">B2J93_148</name>
</gene>
<sequence length="1407" mass="161691">MSMRDLIQGEAELDEEQNDDSFDEETGDARPGKRRDPDLDDSSEEEDDDDEEAARAVREGFIIEDDEDEEEAARERRRRKKRNRAEREQEEAALDEEDLDLIGEANPEWERKAAAQPKLKRLKRGHRDDNDQNRERGLDQIFSDDEDLDIGHDQDRGFARPDHHRVDEFADFIEEDELEDEDERRRLQEQREVARPRDRGYVGATEASGLDKDALDDMEAIFGNGEDYDWALALEDEAEAREAGDHNLELKDVFEPSQLAEKLLTDEDNQIRWADEPERFQLDRLPYKNVTLSEDQFKEEARWITALIWPKKQLHSDLQAPFTRAIGKVLEFFVVDEVEVPYVFQHRKDYLIHAKKTRVRDSNDHDEYVVSAEKLLNQDDLWRVLDLDLKFRALIEKRNVLERTFDNLKLAGGVVDPMVDDMLPIAVTMEELQDIQDFIYFQYSSEIKDLAATNVGIKEKRRPGGKSSMYERIRKGSAYNLVRAYGITPDQVAQNALREGRKQYTEDSSLTPIDLADSLTLDSEFRTGEAVLLAARQMFAEELFMNPRMRKHFRMSYYMMGVVDCRRTEKGLRKIDEQHPYYEFKYLKNQTFSDIANKPEIFLKMLRAEEEGLIEVKVSLQSEREFRKQLYAEFASDNYSELADAWNDERQKVLDLAYTKLEKVITKGVKESMRTECQDSVLKICREEYSKKLDQAPYKPKGMVLGTIPRVLALSNGNMDPSRDPVCWAWVEEDGRVLEHGRFENLLRSEKARDDLVELVQRRKPDVVGVGGFSADTHKLITSLRDLVEDRGLRGADFEDSETGQDRSEPLEIVVVNDEVARLYKDSSRAATDHPTFPALTKYCVALAKYLQNPMKEYAALGRDVVSLSFHPCQQLLPEDKLRRQLETAMVDMVNLCGVDINEAIADPYTATLLPFVCGLGPRKATAVLKTINANGGVVNTRDELVGDPDSGKLPVVGPRVWNNCASFLSIEYDSSTQTSDYLDNTRVHPEDYELGRKMAADALELDEEDVKAEVDEGGPGAIVRKLIKDDEQEKVNDLILEEYAEQLERNYNQRKRATLETIRAELQQPYEELRRNFSLLSDSDIFTMLTGETAESLCEGMIVSVNIRVAKEDFIVAKLDSGIEGRVEQQEGSDLADTPLNRLFSVGQTAQAKLLELDRHNFSARLSLRQQMLRIPYRKRVDHDPGSWDASLELRDKEELREKDRATGRTQRVVNHPLFRPFNSTQAEEYLGSQAPGDVVVRPSSKGNDHLAVTWKVADGVYQHIDVLELKKENEFSLGRQLRIGTQTYSDLDELIVVHVKAMSKKVAEMMDHEKFQSGSKADTEKWLTTYTEANPKRSVYAFCLDSRHPGYFHLCFKAGQAGRTYAWPVRVVPKAFDLMKIQYPDMKSLCNGFKIKHQTEQIKRA</sequence>
<dbReference type="Pfam" id="PF14632">
    <property type="entry name" value="SPT6_acidic"/>
    <property type="match status" value="1"/>
</dbReference>
<keyword evidence="6" id="KW-0727">SH2 domain</keyword>
<feature type="compositionally biased region" description="Acidic residues" evidence="11">
    <location>
        <begin position="88"/>
        <end position="101"/>
    </location>
</feature>
<dbReference type="InterPro" id="IPR042066">
    <property type="entry name" value="Spt6_death-like"/>
</dbReference>
<dbReference type="Gene3D" id="1.10.10.650">
    <property type="entry name" value="RuvA domain 2-like"/>
    <property type="match status" value="1"/>
</dbReference>
<dbReference type="CDD" id="cd09928">
    <property type="entry name" value="SH2_Cterm_SPT6_like"/>
    <property type="match status" value="1"/>
</dbReference>
<name>A0A218Z3Q9_9HELO</name>